<evidence type="ECO:0000313" key="1">
    <source>
        <dbReference type="EMBL" id="GAA0166132.1"/>
    </source>
</evidence>
<keyword evidence="2" id="KW-1185">Reference proteome</keyword>
<evidence type="ECO:0000313" key="2">
    <source>
        <dbReference type="Proteomes" id="UP001454036"/>
    </source>
</evidence>
<protein>
    <submittedName>
        <fullName evidence="1">Uncharacterized protein</fullName>
    </submittedName>
</protein>
<dbReference type="EMBL" id="BAABME010005617">
    <property type="protein sequence ID" value="GAA0166132.1"/>
    <property type="molecule type" value="Genomic_DNA"/>
</dbReference>
<sequence length="107" mass="12786">MRQSTSNIINIYSSDEDLYFRGLGPHKKGRWTTTEMLDTVDDRVDVHVLEKVNNLNIFETIRLQKRVWDCENSANERLVQIKRSRSQTMGDDYFNQIRIQQQNCRTY</sequence>
<organism evidence="1 2">
    <name type="scientific">Lithospermum erythrorhizon</name>
    <name type="common">Purple gromwell</name>
    <name type="synonym">Lithospermum officinale var. erythrorhizon</name>
    <dbReference type="NCBI Taxonomy" id="34254"/>
    <lineage>
        <taxon>Eukaryota</taxon>
        <taxon>Viridiplantae</taxon>
        <taxon>Streptophyta</taxon>
        <taxon>Embryophyta</taxon>
        <taxon>Tracheophyta</taxon>
        <taxon>Spermatophyta</taxon>
        <taxon>Magnoliopsida</taxon>
        <taxon>eudicotyledons</taxon>
        <taxon>Gunneridae</taxon>
        <taxon>Pentapetalae</taxon>
        <taxon>asterids</taxon>
        <taxon>lamiids</taxon>
        <taxon>Boraginales</taxon>
        <taxon>Boraginaceae</taxon>
        <taxon>Boraginoideae</taxon>
        <taxon>Lithospermeae</taxon>
        <taxon>Lithospermum</taxon>
    </lineage>
</organism>
<accession>A0AAV3QPZ4</accession>
<dbReference type="AlphaFoldDB" id="A0AAV3QPZ4"/>
<dbReference type="Proteomes" id="UP001454036">
    <property type="component" value="Unassembled WGS sequence"/>
</dbReference>
<comment type="caution">
    <text evidence="1">The sequence shown here is derived from an EMBL/GenBank/DDBJ whole genome shotgun (WGS) entry which is preliminary data.</text>
</comment>
<proteinExistence type="predicted"/>
<name>A0AAV3QPZ4_LITER</name>
<reference evidence="1 2" key="1">
    <citation type="submission" date="2024-01" db="EMBL/GenBank/DDBJ databases">
        <title>The complete chloroplast genome sequence of Lithospermum erythrorhizon: insights into the phylogenetic relationship among Boraginaceae species and the maternal lineages of purple gromwells.</title>
        <authorList>
            <person name="Okada T."/>
            <person name="Watanabe K."/>
        </authorList>
    </citation>
    <scope>NUCLEOTIDE SEQUENCE [LARGE SCALE GENOMIC DNA]</scope>
</reference>
<gene>
    <name evidence="1" type="ORF">LIER_21360</name>
</gene>